<dbReference type="OrthoDB" id="9809354at2"/>
<dbReference type="Gene3D" id="3.40.220.10">
    <property type="entry name" value="Leucine Aminopeptidase, subunit E, domain 1"/>
    <property type="match status" value="1"/>
</dbReference>
<feature type="active site" evidence="8">
    <location>
        <position position="275"/>
    </location>
</feature>
<dbReference type="InterPro" id="IPR023042">
    <property type="entry name" value="Peptidase_M17_leu_NH2_pept"/>
</dbReference>
<dbReference type="InterPro" id="IPR008283">
    <property type="entry name" value="Peptidase_M17_N"/>
</dbReference>
<evidence type="ECO:0000256" key="8">
    <source>
        <dbReference type="HAMAP-Rule" id="MF_00181"/>
    </source>
</evidence>
<dbReference type="PRINTS" id="PR00481">
    <property type="entry name" value="LAMNOPPTDASE"/>
</dbReference>
<dbReference type="NCBIfam" id="NF002075">
    <property type="entry name" value="PRK00913.2-2"/>
    <property type="match status" value="1"/>
</dbReference>
<feature type="binding site" evidence="8">
    <location>
        <position position="347"/>
    </location>
    <ligand>
        <name>Mn(2+)</name>
        <dbReference type="ChEBI" id="CHEBI:29035"/>
        <label>2</label>
    </ligand>
</feature>
<evidence type="ECO:0000313" key="11">
    <source>
        <dbReference type="Proteomes" id="UP000182983"/>
    </source>
</evidence>
<reference evidence="11" key="1">
    <citation type="submission" date="2016-10" db="EMBL/GenBank/DDBJ databases">
        <authorList>
            <person name="Varghese N."/>
            <person name="Submissions S."/>
        </authorList>
    </citation>
    <scope>NUCLEOTIDE SEQUENCE [LARGE SCALE GENOMIC DNA]</scope>
    <source>
        <strain evidence="11">DSM 13234</strain>
    </source>
</reference>
<dbReference type="SUPFAM" id="SSF52949">
    <property type="entry name" value="Macro domain-like"/>
    <property type="match status" value="1"/>
</dbReference>
<dbReference type="RefSeq" id="WP_074768590.1">
    <property type="nucleotide sequence ID" value="NZ_FNWO01000009.1"/>
</dbReference>
<dbReference type="PANTHER" id="PTHR11963:SF23">
    <property type="entry name" value="CYTOSOL AMINOPEPTIDASE"/>
    <property type="match status" value="1"/>
</dbReference>
<keyword evidence="5 8" id="KW-0645">Protease</keyword>
<feature type="binding site" evidence="8">
    <location>
        <position position="347"/>
    </location>
    <ligand>
        <name>Mn(2+)</name>
        <dbReference type="ChEBI" id="CHEBI:29035"/>
        <label>1</label>
    </ligand>
</feature>
<accession>A0A1H6I5K4</accession>
<feature type="binding site" evidence="8">
    <location>
        <position position="345"/>
    </location>
    <ligand>
        <name>Mn(2+)</name>
        <dbReference type="ChEBI" id="CHEBI:29035"/>
        <label>1</label>
    </ligand>
</feature>
<keyword evidence="6 8" id="KW-0378">Hydrolase</keyword>
<dbReference type="PANTHER" id="PTHR11963">
    <property type="entry name" value="LEUCINE AMINOPEPTIDASE-RELATED"/>
    <property type="match status" value="1"/>
</dbReference>
<dbReference type="InterPro" id="IPR000819">
    <property type="entry name" value="Peptidase_M17_C"/>
</dbReference>
<dbReference type="GO" id="GO:0030145">
    <property type="term" value="F:manganese ion binding"/>
    <property type="evidence" value="ECO:0007669"/>
    <property type="project" value="UniProtKB-UniRule"/>
</dbReference>
<dbReference type="EC" id="3.4.11.10" evidence="8"/>
<evidence type="ECO:0000256" key="4">
    <source>
        <dbReference type="ARBA" id="ARBA00022438"/>
    </source>
</evidence>
<sequence>MKIAFSKPSLPAQGAVVVAVAEGGLLSATAQSLDAETKGSLGRAIAASRFEGKKGQSLTLLAPAGLAASRVLLVGIGKPKDFDAQAAQAFGGNAAAALLCSGETDAAIVVDAFPAQPLSAAEVAAQAAFGARLRSYRFDKYRTKEKKDEKPSLKRLTLLVEPLAEAKSSFARLDKLAEAIDFTRDLVSEPANIIHPESLAAQAETLAELGVEVEILGEKQMRKLGMGALLGVGQGSERESKLVVMRWQGAEDAKAAPVAFVGKGVTFDSGGISIKPAGGMEDMKWDMAGSATVIGTIRALAARKAKVNAVGVVGLVENMPSGTAQRPGDVVTSMSGQTIEVINTDAEGRLVLADALWYTQDRFKPKFMVDLATLTGAIIISLGHEYAGLFSGDDRLADRLAAAGKAVGEPLWRLPLGDAYDKQIKSDIADMKNVGGREGGSITAAQFLKRFTNDVPWAHLDIAGTAWSKKDTATCPKGATAFGVRLLDRLVADHYEDKGSK</sequence>
<dbReference type="NCBIfam" id="NF002077">
    <property type="entry name" value="PRK00913.2-4"/>
    <property type="match status" value="1"/>
</dbReference>
<evidence type="ECO:0000256" key="5">
    <source>
        <dbReference type="ARBA" id="ARBA00022670"/>
    </source>
</evidence>
<evidence type="ECO:0000313" key="10">
    <source>
        <dbReference type="EMBL" id="SEH42852.1"/>
    </source>
</evidence>
<dbReference type="InterPro" id="IPR011356">
    <property type="entry name" value="Leucine_aapep/pepB"/>
</dbReference>
<dbReference type="GO" id="GO:0070006">
    <property type="term" value="F:metalloaminopeptidase activity"/>
    <property type="evidence" value="ECO:0007669"/>
    <property type="project" value="InterPro"/>
</dbReference>
<feature type="active site" evidence="8">
    <location>
        <position position="349"/>
    </location>
</feature>
<dbReference type="EMBL" id="FNWO01000009">
    <property type="protein sequence ID" value="SEH42852.1"/>
    <property type="molecule type" value="Genomic_DNA"/>
</dbReference>
<evidence type="ECO:0000256" key="7">
    <source>
        <dbReference type="ARBA" id="ARBA00023211"/>
    </source>
</evidence>
<dbReference type="NCBIfam" id="NF002073">
    <property type="entry name" value="PRK00913.1-2"/>
    <property type="match status" value="1"/>
</dbReference>
<dbReference type="InterPro" id="IPR043472">
    <property type="entry name" value="Macro_dom-like"/>
</dbReference>
<dbReference type="AlphaFoldDB" id="A0A1H6I5K4"/>
<dbReference type="NCBIfam" id="NF002074">
    <property type="entry name" value="PRK00913.1-4"/>
    <property type="match status" value="1"/>
</dbReference>
<dbReference type="GO" id="GO:0006508">
    <property type="term" value="P:proteolysis"/>
    <property type="evidence" value="ECO:0007669"/>
    <property type="project" value="UniProtKB-KW"/>
</dbReference>
<dbReference type="SUPFAM" id="SSF53187">
    <property type="entry name" value="Zn-dependent exopeptidases"/>
    <property type="match status" value="1"/>
</dbReference>
<gene>
    <name evidence="8" type="primary">pepA</name>
    <name evidence="10" type="ORF">SAMN04244559_02245</name>
</gene>
<protein>
    <recommendedName>
        <fullName evidence="8">Probable cytosol aminopeptidase</fullName>
        <ecNumber evidence="8">3.4.11.1</ecNumber>
    </recommendedName>
    <alternativeName>
        <fullName evidence="8">Leucine aminopeptidase</fullName>
        <shortName evidence="8">LAP</shortName>
        <ecNumber evidence="8">3.4.11.10</ecNumber>
    </alternativeName>
    <alternativeName>
        <fullName evidence="8">Leucyl aminopeptidase</fullName>
    </alternativeName>
</protein>
<keyword evidence="8" id="KW-0963">Cytoplasm</keyword>
<feature type="binding site" evidence="8">
    <location>
        <position position="263"/>
    </location>
    <ligand>
        <name>Mn(2+)</name>
        <dbReference type="ChEBI" id="CHEBI:29035"/>
        <label>2</label>
    </ligand>
</feature>
<keyword evidence="11" id="KW-1185">Reference proteome</keyword>
<proteinExistence type="inferred from homology"/>
<comment type="subcellular location">
    <subcellularLocation>
        <location evidence="8">Cytoplasm</location>
    </subcellularLocation>
</comment>
<feature type="binding site" evidence="8">
    <location>
        <position position="268"/>
    </location>
    <ligand>
        <name>Mn(2+)</name>
        <dbReference type="ChEBI" id="CHEBI:29035"/>
        <label>2</label>
    </ligand>
</feature>
<keyword evidence="4 8" id="KW-0031">Aminopeptidase</keyword>
<comment type="function">
    <text evidence="8">Presumably involved in the processing and regular turnover of intracellular proteins. Catalyzes the removal of unsubstituted N-terminal amino acids from various peptides.</text>
</comment>
<dbReference type="Gene3D" id="3.40.630.10">
    <property type="entry name" value="Zn peptidases"/>
    <property type="match status" value="1"/>
</dbReference>
<feature type="domain" description="Cytosol aminopeptidase" evidence="9">
    <location>
        <begin position="343"/>
        <end position="350"/>
    </location>
</feature>
<evidence type="ECO:0000256" key="3">
    <source>
        <dbReference type="ARBA" id="ARBA00009528"/>
    </source>
</evidence>
<dbReference type="Pfam" id="PF00883">
    <property type="entry name" value="Peptidase_M17"/>
    <property type="match status" value="1"/>
</dbReference>
<dbReference type="HAMAP" id="MF_00181">
    <property type="entry name" value="Cytosol_peptidase_M17"/>
    <property type="match status" value="1"/>
</dbReference>
<name>A0A1H6I5K4_MAGFU</name>
<dbReference type="PROSITE" id="PS00631">
    <property type="entry name" value="CYTOSOL_AP"/>
    <property type="match status" value="1"/>
</dbReference>
<evidence type="ECO:0000256" key="1">
    <source>
        <dbReference type="ARBA" id="ARBA00000135"/>
    </source>
</evidence>
<dbReference type="Pfam" id="PF02789">
    <property type="entry name" value="Peptidase_M17_N"/>
    <property type="match status" value="1"/>
</dbReference>
<comment type="catalytic activity">
    <reaction evidence="1 8">
        <text>Release of an N-terminal amino acid, Xaa-|-Yaa-, in which Xaa is preferably Leu, but may be other amino acids including Pro although not Arg or Lys, and Yaa may be Pro. Amino acid amides and methyl esters are also readily hydrolyzed, but rates on arylamides are exceedingly low.</text>
        <dbReference type="EC" id="3.4.11.1"/>
    </reaction>
</comment>
<evidence type="ECO:0000256" key="2">
    <source>
        <dbReference type="ARBA" id="ARBA00000967"/>
    </source>
</evidence>
<keyword evidence="8" id="KW-0479">Metal-binding</keyword>
<dbReference type="Proteomes" id="UP000182983">
    <property type="component" value="Unassembled WGS sequence"/>
</dbReference>
<dbReference type="EC" id="3.4.11.1" evidence="8"/>
<evidence type="ECO:0000259" key="9">
    <source>
        <dbReference type="PROSITE" id="PS00631"/>
    </source>
</evidence>
<dbReference type="NCBIfam" id="NF002083">
    <property type="entry name" value="PRK00913.3-5"/>
    <property type="match status" value="1"/>
</dbReference>
<evidence type="ECO:0000256" key="6">
    <source>
        <dbReference type="ARBA" id="ARBA00022801"/>
    </source>
</evidence>
<keyword evidence="7 8" id="KW-0464">Manganese</keyword>
<dbReference type="CDD" id="cd00433">
    <property type="entry name" value="Peptidase_M17"/>
    <property type="match status" value="1"/>
</dbReference>
<feature type="binding site" evidence="8">
    <location>
        <position position="268"/>
    </location>
    <ligand>
        <name>Mn(2+)</name>
        <dbReference type="ChEBI" id="CHEBI:29035"/>
        <label>1</label>
    </ligand>
</feature>
<feature type="binding site" evidence="8">
    <location>
        <position position="286"/>
    </location>
    <ligand>
        <name>Mn(2+)</name>
        <dbReference type="ChEBI" id="CHEBI:29035"/>
        <label>2</label>
    </ligand>
</feature>
<comment type="similarity">
    <text evidence="3 8">Belongs to the peptidase M17 family.</text>
</comment>
<organism evidence="10 11">
    <name type="scientific">Magnetospirillum fulvum</name>
    <name type="common">Rhodospirillum fulvum</name>
    <dbReference type="NCBI Taxonomy" id="1082"/>
    <lineage>
        <taxon>Bacteria</taxon>
        <taxon>Pseudomonadati</taxon>
        <taxon>Pseudomonadota</taxon>
        <taxon>Alphaproteobacteria</taxon>
        <taxon>Rhodospirillales</taxon>
        <taxon>Rhodospirillaceae</taxon>
        <taxon>Magnetospirillum</taxon>
    </lineage>
</organism>
<comment type="cofactor">
    <cofactor evidence="8">
        <name>Mn(2+)</name>
        <dbReference type="ChEBI" id="CHEBI:29035"/>
    </cofactor>
    <text evidence="8">Binds 2 manganese ions per subunit.</text>
</comment>
<dbReference type="GO" id="GO:0005737">
    <property type="term" value="C:cytoplasm"/>
    <property type="evidence" value="ECO:0007669"/>
    <property type="project" value="UniProtKB-SubCell"/>
</dbReference>
<comment type="catalytic activity">
    <reaction evidence="2 8">
        <text>Release of an N-terminal amino acid, preferentially leucine, but not glutamic or aspartic acids.</text>
        <dbReference type="EC" id="3.4.11.10"/>
    </reaction>
</comment>